<reference evidence="4" key="1">
    <citation type="submission" date="2021-06" db="EMBL/GenBank/DDBJ databases">
        <title>Parelaphostrongylus tenuis whole genome reference sequence.</title>
        <authorList>
            <person name="Garwood T.J."/>
            <person name="Larsen P.A."/>
            <person name="Fountain-Jones N.M."/>
            <person name="Garbe J.R."/>
            <person name="Macchietto M.G."/>
            <person name="Kania S.A."/>
            <person name="Gerhold R.W."/>
            <person name="Richards J.E."/>
            <person name="Wolf T.M."/>
        </authorList>
    </citation>
    <scope>NUCLEOTIDE SEQUENCE</scope>
    <source>
        <strain evidence="4">MNPRO001-30</strain>
        <tissue evidence="4">Meninges</tissue>
    </source>
</reference>
<keyword evidence="3" id="KW-0446">Lipid-binding</keyword>
<organism evidence="4 5">
    <name type="scientific">Parelaphostrongylus tenuis</name>
    <name type="common">Meningeal worm</name>
    <dbReference type="NCBI Taxonomy" id="148309"/>
    <lineage>
        <taxon>Eukaryota</taxon>
        <taxon>Metazoa</taxon>
        <taxon>Ecdysozoa</taxon>
        <taxon>Nematoda</taxon>
        <taxon>Chromadorea</taxon>
        <taxon>Rhabditida</taxon>
        <taxon>Rhabditina</taxon>
        <taxon>Rhabditomorpha</taxon>
        <taxon>Strongyloidea</taxon>
        <taxon>Metastrongylidae</taxon>
        <taxon>Parelaphostrongylus</taxon>
    </lineage>
</organism>
<dbReference type="GO" id="GO:0008289">
    <property type="term" value="F:lipid binding"/>
    <property type="evidence" value="ECO:0007669"/>
    <property type="project" value="UniProtKB-KW"/>
</dbReference>
<comment type="similarity">
    <text evidence="1">Belongs to the calycin superfamily. Fatty-acid binding protein (FABP) family.</text>
</comment>
<dbReference type="Proteomes" id="UP001196413">
    <property type="component" value="Unassembled WGS sequence"/>
</dbReference>
<dbReference type="PANTHER" id="PTHR22725:SF9">
    <property type="entry name" value="FATTY ACID-BINDING PROTEIN HOMOLOG 3"/>
    <property type="match status" value="1"/>
</dbReference>
<gene>
    <name evidence="4" type="primary">FABP2</name>
    <name evidence="4" type="ORF">KIN20_024165</name>
</gene>
<dbReference type="AlphaFoldDB" id="A0AAD5MT07"/>
<keyword evidence="5" id="KW-1185">Reference proteome</keyword>
<dbReference type="Gene3D" id="2.40.128.20">
    <property type="match status" value="1"/>
</dbReference>
<evidence type="ECO:0000256" key="2">
    <source>
        <dbReference type="ARBA" id="ARBA00022448"/>
    </source>
</evidence>
<dbReference type="SUPFAM" id="SSF50814">
    <property type="entry name" value="Lipocalins"/>
    <property type="match status" value="1"/>
</dbReference>
<dbReference type="InterPro" id="IPR012674">
    <property type="entry name" value="Calycin"/>
</dbReference>
<keyword evidence="2" id="KW-0813">Transport</keyword>
<comment type="caution">
    <text evidence="4">The sequence shown here is derived from an EMBL/GenBank/DDBJ whole genome shotgun (WGS) entry which is preliminary data.</text>
</comment>
<dbReference type="PANTHER" id="PTHR22725">
    <property type="entry name" value="FATTY ACID-BINDING PROTEIN HOMOLOG 1-RELATED-RELATED"/>
    <property type="match status" value="1"/>
</dbReference>
<evidence type="ECO:0000256" key="1">
    <source>
        <dbReference type="ARBA" id="ARBA00008390"/>
    </source>
</evidence>
<proteinExistence type="inferred from homology"/>
<sequence>MRLPKIQNNQPQTFFPGISTLENEITPLKVDVEKLTDEATEVEPVMHEVINNDINAIEKEKFIKLRDWRLDDRTINESDIRQEQWLQYQLSFLNTLFIETEEENLDEFLSIRGVPWLVRKLISGKMRKGQFLMKSSSDGDYIYTTGDPANSLQYRFKLNEPFTDIGYDGKKHKITISMDGDRLKEVHENLERDIGEDVFYFYIQNDKLISECEANEKGKSCIWRRTFHKKTQ</sequence>
<evidence type="ECO:0000313" key="4">
    <source>
        <dbReference type="EMBL" id="KAJ1364145.1"/>
    </source>
</evidence>
<dbReference type="CDD" id="cd00742">
    <property type="entry name" value="FABP"/>
    <property type="match status" value="1"/>
</dbReference>
<evidence type="ECO:0000256" key="3">
    <source>
        <dbReference type="ARBA" id="ARBA00023121"/>
    </source>
</evidence>
<protein>
    <submittedName>
        <fullName evidence="4">Fatty acid-binding protein, intestinal</fullName>
    </submittedName>
</protein>
<dbReference type="EMBL" id="JAHQIW010004878">
    <property type="protein sequence ID" value="KAJ1364145.1"/>
    <property type="molecule type" value="Genomic_DNA"/>
</dbReference>
<dbReference type="InterPro" id="IPR040094">
    <property type="entry name" value="Lbp1-4"/>
</dbReference>
<name>A0AAD5MT07_PARTN</name>
<accession>A0AAD5MT07</accession>
<evidence type="ECO:0000313" key="5">
    <source>
        <dbReference type="Proteomes" id="UP001196413"/>
    </source>
</evidence>